<reference evidence="1 2" key="1">
    <citation type="submission" date="2023-11" db="EMBL/GenBank/DDBJ databases">
        <title>Draft genome of Azohydromonas lata strain H1 (DSM1123), a polyhydroxyalkanoate producer.</title>
        <authorList>
            <person name="Traversa D."/>
            <person name="D'Addabbo P."/>
            <person name="Pazzani C."/>
            <person name="Manzari C."/>
            <person name="Chiara M."/>
            <person name="Scrascia M."/>
        </authorList>
    </citation>
    <scope>NUCLEOTIDE SEQUENCE [LARGE SCALE GENOMIC DNA]</scope>
    <source>
        <strain evidence="1 2">H1</strain>
    </source>
</reference>
<name>A0ABU5IH40_9BURK</name>
<organism evidence="1 2">
    <name type="scientific">Azohydromonas lata</name>
    <dbReference type="NCBI Taxonomy" id="45677"/>
    <lineage>
        <taxon>Bacteria</taxon>
        <taxon>Pseudomonadati</taxon>
        <taxon>Pseudomonadota</taxon>
        <taxon>Betaproteobacteria</taxon>
        <taxon>Burkholderiales</taxon>
        <taxon>Sphaerotilaceae</taxon>
        <taxon>Azohydromonas</taxon>
    </lineage>
</organism>
<dbReference type="PANTHER" id="PTHR30164">
    <property type="entry name" value="MTFA PEPTIDASE"/>
    <property type="match status" value="1"/>
</dbReference>
<evidence type="ECO:0000313" key="1">
    <source>
        <dbReference type="EMBL" id="MDZ5458302.1"/>
    </source>
</evidence>
<proteinExistence type="predicted"/>
<dbReference type="InterPro" id="IPR042252">
    <property type="entry name" value="MtfA_N"/>
</dbReference>
<gene>
    <name evidence="1" type="ORF">SM757_17135</name>
</gene>
<dbReference type="Pfam" id="PF06167">
    <property type="entry name" value="Peptidase_M90"/>
    <property type="match status" value="1"/>
</dbReference>
<accession>A0ABU5IH40</accession>
<dbReference type="SUPFAM" id="SSF55486">
    <property type="entry name" value="Metalloproteases ('zincins'), catalytic domain"/>
    <property type="match status" value="1"/>
</dbReference>
<keyword evidence="2" id="KW-1185">Reference proteome</keyword>
<protein>
    <submittedName>
        <fullName evidence="1">M90 family metallopeptidase</fullName>
    </submittedName>
</protein>
<sequence>MKVSFDSICLHEMFTKLRQALRQRREEHALQRRQIPDAVWDLTLRRFQFLQRLDDVELNNLRRMSSLFLDIKEFHGVNGFELRNDIVVAVAAQACLPILKLGLSHYDNFVGIVMHADSVVASRERPDDVGVVHAYDEILAGEAVNGGPIMLSWNDIYSSAGQACDGPAYNVVIHEFAHVLDMRDGLADGMPLLPDSNAQRAWHDVFELEFEQFCRWVDQGLDTAIDPYGCEGPEEFFAVATEAFFVTPEKLKSQQPDMYRLLASYYLQDPAE</sequence>
<dbReference type="Gene3D" id="3.40.390.10">
    <property type="entry name" value="Collagenase (Catalytic Domain)"/>
    <property type="match status" value="1"/>
</dbReference>
<dbReference type="EMBL" id="JAXOJX010000028">
    <property type="protein sequence ID" value="MDZ5458302.1"/>
    <property type="molecule type" value="Genomic_DNA"/>
</dbReference>
<dbReference type="InterPro" id="IPR010384">
    <property type="entry name" value="MtfA_fam"/>
</dbReference>
<evidence type="ECO:0000313" key="2">
    <source>
        <dbReference type="Proteomes" id="UP001293718"/>
    </source>
</evidence>
<dbReference type="RefSeq" id="WP_322466415.1">
    <property type="nucleotide sequence ID" value="NZ_JAXOJX010000028.1"/>
</dbReference>
<dbReference type="CDD" id="cd20169">
    <property type="entry name" value="Peptidase_M90_mtfA"/>
    <property type="match status" value="1"/>
</dbReference>
<dbReference type="PANTHER" id="PTHR30164:SF2">
    <property type="entry name" value="PROTEIN MTFA"/>
    <property type="match status" value="1"/>
</dbReference>
<dbReference type="Gene3D" id="1.10.472.150">
    <property type="entry name" value="Glucose-regulated metallo-peptidase M90, N-terminal domain"/>
    <property type="match status" value="1"/>
</dbReference>
<dbReference type="InterPro" id="IPR024079">
    <property type="entry name" value="MetalloPept_cat_dom_sf"/>
</dbReference>
<comment type="caution">
    <text evidence="1">The sequence shown here is derived from an EMBL/GenBank/DDBJ whole genome shotgun (WGS) entry which is preliminary data.</text>
</comment>
<dbReference type="Proteomes" id="UP001293718">
    <property type="component" value="Unassembled WGS sequence"/>
</dbReference>